<sequence>MTRPYPAFDGGATVAMATKPGIADHAAVAPAYCEDNDRPNNRQ</sequence>
<dbReference type="EMBL" id="LR828261">
    <property type="protein sequence ID" value="CAD0343316.1"/>
    <property type="molecule type" value="Genomic_DNA"/>
</dbReference>
<dbReference type="RefSeq" id="WP_257608269.1">
    <property type="nucleotide sequence ID" value="NZ_CP103845.1"/>
</dbReference>
<proteinExistence type="predicted"/>
<dbReference type="EMBL" id="LR828261">
    <property type="protein sequence ID" value="CAD0343313.1"/>
    <property type="molecule type" value="Genomic_DNA"/>
</dbReference>
<reference evidence="1" key="1">
    <citation type="submission" date="2020-07" db="EMBL/GenBank/DDBJ databases">
        <authorList>
            <person name="Pothier F. J."/>
        </authorList>
    </citation>
    <scope>NUCLEOTIDE SEQUENCE</scope>
    <source>
        <strain evidence="1">CFBP 2533</strain>
    </source>
</reference>
<organism evidence="1">
    <name type="scientific">Xanthomonas hortorum pv. pelargonii</name>
    <dbReference type="NCBI Taxonomy" id="453602"/>
    <lineage>
        <taxon>Bacteria</taxon>
        <taxon>Pseudomonadati</taxon>
        <taxon>Pseudomonadota</taxon>
        <taxon>Gammaproteobacteria</taxon>
        <taxon>Lysobacterales</taxon>
        <taxon>Lysobacteraceae</taxon>
        <taxon>Xanthomonas</taxon>
    </lineage>
</organism>
<name>A0A6V7DYV7_9XANT</name>
<gene>
    <name evidence="1" type="ORF">CFBP2533_29160</name>
</gene>
<accession>A0A6V7DYV7</accession>
<evidence type="ECO:0000313" key="1">
    <source>
        <dbReference type="EMBL" id="CAD0343313.1"/>
    </source>
</evidence>
<dbReference type="AlphaFoldDB" id="A0A6V7DYV7"/>
<protein>
    <submittedName>
        <fullName evidence="1">Uncharacterized protein</fullName>
    </submittedName>
</protein>